<proteinExistence type="predicted"/>
<comment type="caution">
    <text evidence="2">The sequence shown here is derived from an EMBL/GenBank/DDBJ whole genome shotgun (WGS) entry which is preliminary data.</text>
</comment>
<dbReference type="STRING" id="394096.DB31_5780"/>
<feature type="transmembrane region" description="Helical" evidence="1">
    <location>
        <begin position="69"/>
        <end position="91"/>
    </location>
</feature>
<dbReference type="AlphaFoldDB" id="A0A085WSS5"/>
<reference evidence="2 3" key="1">
    <citation type="submission" date="2014-04" db="EMBL/GenBank/DDBJ databases">
        <title>Genome assembly of Hyalangium minutum DSM 14724.</title>
        <authorList>
            <person name="Sharma G."/>
            <person name="Subramanian S."/>
        </authorList>
    </citation>
    <scope>NUCLEOTIDE SEQUENCE [LARGE SCALE GENOMIC DNA]</scope>
    <source>
        <strain evidence="2 3">DSM 14724</strain>
    </source>
</reference>
<protein>
    <submittedName>
        <fullName evidence="2">ABC-type transport system protein</fullName>
    </submittedName>
</protein>
<keyword evidence="1" id="KW-1133">Transmembrane helix</keyword>
<dbReference type="Proteomes" id="UP000028725">
    <property type="component" value="Unassembled WGS sequence"/>
</dbReference>
<keyword evidence="3" id="KW-1185">Reference proteome</keyword>
<name>A0A085WSS5_9BACT</name>
<gene>
    <name evidence="2" type="ORF">DB31_5780</name>
</gene>
<accession>A0A085WSS5</accession>
<evidence type="ECO:0000313" key="2">
    <source>
        <dbReference type="EMBL" id="KFE70738.1"/>
    </source>
</evidence>
<feature type="transmembrane region" description="Helical" evidence="1">
    <location>
        <begin position="103"/>
        <end position="126"/>
    </location>
</feature>
<feature type="transmembrane region" description="Helical" evidence="1">
    <location>
        <begin position="170"/>
        <end position="190"/>
    </location>
</feature>
<feature type="transmembrane region" description="Helical" evidence="1">
    <location>
        <begin position="138"/>
        <end position="158"/>
    </location>
</feature>
<sequence>MSGLLLQAVDLLRTGTPSSRHSEAPRVRLLLTLIVLFGAGYGAAMGSYGGEVGLGGARPLQMLYASVKVPLLLLATFGLSLPSYFVINSLLGLREDLGAAVRALLATQACLTLVLCALAPFTLFWYVSYRGYEEATLFNALAFAVASGSGQVLLRRLYRPLIARDVRHRVLLRLWLIIYAFVGIQMGWLLRPFIGIPGTPTRFLREDTWSNAYVFVAGRIWEVLNR</sequence>
<keyword evidence="1" id="KW-0812">Transmembrane</keyword>
<evidence type="ECO:0000256" key="1">
    <source>
        <dbReference type="SAM" id="Phobius"/>
    </source>
</evidence>
<organism evidence="2 3">
    <name type="scientific">Hyalangium minutum</name>
    <dbReference type="NCBI Taxonomy" id="394096"/>
    <lineage>
        <taxon>Bacteria</taxon>
        <taxon>Pseudomonadati</taxon>
        <taxon>Myxococcota</taxon>
        <taxon>Myxococcia</taxon>
        <taxon>Myxococcales</taxon>
        <taxon>Cystobacterineae</taxon>
        <taxon>Archangiaceae</taxon>
        <taxon>Hyalangium</taxon>
    </lineage>
</organism>
<feature type="transmembrane region" description="Helical" evidence="1">
    <location>
        <begin position="29"/>
        <end position="49"/>
    </location>
</feature>
<keyword evidence="1" id="KW-0472">Membrane</keyword>
<dbReference type="EMBL" id="JMCB01000003">
    <property type="protein sequence ID" value="KFE70738.1"/>
    <property type="molecule type" value="Genomic_DNA"/>
</dbReference>
<evidence type="ECO:0000313" key="3">
    <source>
        <dbReference type="Proteomes" id="UP000028725"/>
    </source>
</evidence>
<dbReference type="RefSeq" id="WP_044185985.1">
    <property type="nucleotide sequence ID" value="NZ_JMCB01000003.1"/>
</dbReference>
<dbReference type="OrthoDB" id="275833at2"/>